<evidence type="ECO:0000256" key="2">
    <source>
        <dbReference type="SAM" id="MobiDB-lite"/>
    </source>
</evidence>
<proteinExistence type="predicted"/>
<name>A0A8H9Y609_9CORY</name>
<dbReference type="NCBIfam" id="TIGR00121">
    <property type="entry name" value="birA_ligase"/>
    <property type="match status" value="1"/>
</dbReference>
<keyword evidence="1 4" id="KW-0436">Ligase</keyword>
<dbReference type="GeneID" id="66210182"/>
<feature type="domain" description="BPL/LPL catalytic" evidence="3">
    <location>
        <begin position="17"/>
        <end position="222"/>
    </location>
</feature>
<feature type="compositionally biased region" description="Low complexity" evidence="2">
    <location>
        <begin position="186"/>
        <end position="204"/>
    </location>
</feature>
<dbReference type="InterPro" id="IPR045864">
    <property type="entry name" value="aa-tRNA-synth_II/BPL/LPL"/>
</dbReference>
<evidence type="ECO:0000313" key="4">
    <source>
        <dbReference type="EMBL" id="MBB3115637.1"/>
    </source>
</evidence>
<dbReference type="RefSeq" id="WP_010267604.1">
    <property type="nucleotide sequence ID" value="NZ_AENJ01000132.1"/>
</dbReference>
<reference evidence="4" key="1">
    <citation type="submission" date="2020-08" db="EMBL/GenBank/DDBJ databases">
        <title>Sequencing the genomes of 1000 actinobacteria strains.</title>
        <authorList>
            <person name="Klenk H.-P."/>
        </authorList>
    </citation>
    <scope>NUCLEOTIDE SEQUENCE</scope>
    <source>
        <strain evidence="4">DSM 20582</strain>
    </source>
</reference>
<feature type="region of interest" description="Disordered" evidence="2">
    <location>
        <begin position="185"/>
        <end position="204"/>
    </location>
</feature>
<evidence type="ECO:0000256" key="1">
    <source>
        <dbReference type="ARBA" id="ARBA00022598"/>
    </source>
</evidence>
<protein>
    <submittedName>
        <fullName evidence="4">BirA family biotin operon repressor/biotin-[acetyl-CoA-carboxylase] ligase</fullName>
        <ecNumber evidence="4">6.3.4.15</ecNumber>
    </submittedName>
</protein>
<dbReference type="CDD" id="cd16442">
    <property type="entry name" value="BPL"/>
    <property type="match status" value="1"/>
</dbReference>
<dbReference type="GO" id="GO:0005737">
    <property type="term" value="C:cytoplasm"/>
    <property type="evidence" value="ECO:0007669"/>
    <property type="project" value="TreeGrafter"/>
</dbReference>
<dbReference type="EC" id="6.3.4.15" evidence="4"/>
<dbReference type="Pfam" id="PF03099">
    <property type="entry name" value="BPL_LplA_LipB"/>
    <property type="match status" value="1"/>
</dbReference>
<sequence>MTSPRRAAPSRPPFDVPRLTESLLDLGFADVRVVDRTGSTNSDLVAAAGEGAPDLTVLLAEEQVAGRGRLGRTWSAPARSQLIVSVLVRPAVAPDRLGTLPLVTGVALAEAVRGLGVDAALKWPNDLMVGDRKLAGVLVEAVQLTPRPAVVVGFGLNVDLREDELPVPHATSLVLERARAAGDGAGDAAGDAAAGDAAGDPAGDTAGDAAVGVDRQAFTVEVLRRFVDCQRRWRTGDATVDDDYRRLCATLGSEVTVTLPGDRTVRGTALRVTPTGELVVRPAATDSATTHSTAHAATTHSTAPAAEVTVSAGDVTHLRPATGGPDGGGAGARAR</sequence>
<dbReference type="InterPro" id="IPR004143">
    <property type="entry name" value="BPL_LPL_catalytic"/>
</dbReference>
<dbReference type="PANTHER" id="PTHR12835:SF5">
    <property type="entry name" value="BIOTIN--PROTEIN LIGASE"/>
    <property type="match status" value="1"/>
</dbReference>
<accession>A0A8H9Y609</accession>
<gene>
    <name evidence="4" type="ORF">FHU32_000853</name>
</gene>
<feature type="region of interest" description="Disordered" evidence="2">
    <location>
        <begin position="314"/>
        <end position="335"/>
    </location>
</feature>
<feature type="compositionally biased region" description="Gly residues" evidence="2">
    <location>
        <begin position="324"/>
        <end position="335"/>
    </location>
</feature>
<dbReference type="Gene3D" id="2.30.30.100">
    <property type="match status" value="1"/>
</dbReference>
<dbReference type="InterPro" id="IPR004408">
    <property type="entry name" value="Biotin_CoA_COase_ligase"/>
</dbReference>
<evidence type="ECO:0000313" key="5">
    <source>
        <dbReference type="Proteomes" id="UP000612712"/>
    </source>
</evidence>
<dbReference type="Proteomes" id="UP000612712">
    <property type="component" value="Unassembled WGS sequence"/>
</dbReference>
<feature type="region of interest" description="Disordered" evidence="2">
    <location>
        <begin position="285"/>
        <end position="304"/>
    </location>
</feature>
<dbReference type="PROSITE" id="PS51733">
    <property type="entry name" value="BPL_LPL_CATALYTIC"/>
    <property type="match status" value="1"/>
</dbReference>
<evidence type="ECO:0000259" key="3">
    <source>
        <dbReference type="PROSITE" id="PS51733"/>
    </source>
</evidence>
<dbReference type="Gene3D" id="3.30.930.10">
    <property type="entry name" value="Bira Bifunctional Protein, Domain 2"/>
    <property type="match status" value="1"/>
</dbReference>
<dbReference type="EMBL" id="JACHWT010000003">
    <property type="protein sequence ID" value="MBB3115637.1"/>
    <property type="molecule type" value="Genomic_DNA"/>
</dbReference>
<comment type="caution">
    <text evidence="4">The sequence shown here is derived from an EMBL/GenBank/DDBJ whole genome shotgun (WGS) entry which is preliminary data.</text>
</comment>
<organism evidence="4 5">
    <name type="scientific">Corynebacterium bovis DSM 20582 = CIP 54.80</name>
    <dbReference type="NCBI Taxonomy" id="927655"/>
    <lineage>
        <taxon>Bacteria</taxon>
        <taxon>Bacillati</taxon>
        <taxon>Actinomycetota</taxon>
        <taxon>Actinomycetes</taxon>
        <taxon>Mycobacteriales</taxon>
        <taxon>Corynebacteriaceae</taxon>
        <taxon>Corynebacterium</taxon>
    </lineage>
</organism>
<dbReference type="PANTHER" id="PTHR12835">
    <property type="entry name" value="BIOTIN PROTEIN LIGASE"/>
    <property type="match status" value="1"/>
</dbReference>
<dbReference type="SUPFAM" id="SSF55681">
    <property type="entry name" value="Class II aaRS and biotin synthetases"/>
    <property type="match status" value="1"/>
</dbReference>
<dbReference type="GO" id="GO:0004077">
    <property type="term" value="F:biotin--[biotin carboxyl-carrier protein] ligase activity"/>
    <property type="evidence" value="ECO:0007669"/>
    <property type="project" value="UniProtKB-EC"/>
</dbReference>
<dbReference type="AlphaFoldDB" id="A0A8H9Y609"/>